<protein>
    <submittedName>
        <fullName evidence="4">RNA-binding S4 domain-containing protein</fullName>
    </submittedName>
</protein>
<evidence type="ECO:0000313" key="4">
    <source>
        <dbReference type="EMBL" id="HEB46049.1"/>
    </source>
</evidence>
<feature type="region of interest" description="Disordered" evidence="2">
    <location>
        <begin position="85"/>
        <end position="136"/>
    </location>
</feature>
<comment type="caution">
    <text evidence="4">The sequence shown here is derived from an EMBL/GenBank/DDBJ whole genome shotgun (WGS) entry which is preliminary data.</text>
</comment>
<dbReference type="InterPro" id="IPR002942">
    <property type="entry name" value="S4_RNA-bd"/>
</dbReference>
<dbReference type="AlphaFoldDB" id="A0A7C1PAD7"/>
<evidence type="ECO:0000256" key="1">
    <source>
        <dbReference type="PROSITE-ProRule" id="PRU00182"/>
    </source>
</evidence>
<sequence length="136" mass="15325">MDEKQPPSGSRQRIDKWLFFARVAKSRSLAQERVAAGHVSVNGQKVRQVSYQVKPGDRLEIAMPERDLVLVVRLPGERRGPYEEAKLLYEDLTPPPKKKPFSPSEPGVRAPGAGRPTKKERRALDDLRGEPDWSAD</sequence>
<dbReference type="EMBL" id="DSKI01001063">
    <property type="protein sequence ID" value="HEB46049.1"/>
    <property type="molecule type" value="Genomic_DNA"/>
</dbReference>
<dbReference type="InterPro" id="IPR036986">
    <property type="entry name" value="S4_RNA-bd_sf"/>
</dbReference>
<proteinExistence type="predicted"/>
<keyword evidence="1" id="KW-0694">RNA-binding</keyword>
<dbReference type="GO" id="GO:0003723">
    <property type="term" value="F:RNA binding"/>
    <property type="evidence" value="ECO:0007669"/>
    <property type="project" value="UniProtKB-KW"/>
</dbReference>
<dbReference type="SUPFAM" id="SSF55174">
    <property type="entry name" value="Alpha-L RNA-binding motif"/>
    <property type="match status" value="1"/>
</dbReference>
<evidence type="ECO:0000256" key="2">
    <source>
        <dbReference type="SAM" id="MobiDB-lite"/>
    </source>
</evidence>
<reference evidence="4" key="1">
    <citation type="journal article" date="2020" name="mSystems">
        <title>Genome- and Community-Level Interaction Insights into Carbon Utilization and Element Cycling Functions of Hydrothermarchaeota in Hydrothermal Sediment.</title>
        <authorList>
            <person name="Zhou Z."/>
            <person name="Liu Y."/>
            <person name="Xu W."/>
            <person name="Pan J."/>
            <person name="Luo Z.H."/>
            <person name="Li M."/>
        </authorList>
    </citation>
    <scope>NUCLEOTIDE SEQUENCE [LARGE SCALE GENOMIC DNA]</scope>
    <source>
        <strain evidence="4">SpSt-243</strain>
    </source>
</reference>
<gene>
    <name evidence="4" type="ORF">ENP70_20725</name>
</gene>
<dbReference type="CDD" id="cd00165">
    <property type="entry name" value="S4"/>
    <property type="match status" value="1"/>
</dbReference>
<dbReference type="PROSITE" id="PS50889">
    <property type="entry name" value="S4"/>
    <property type="match status" value="1"/>
</dbReference>
<organism evidence="4">
    <name type="scientific">Agrobacterium albertimagni</name>
    <dbReference type="NCBI Taxonomy" id="147266"/>
    <lineage>
        <taxon>Bacteria</taxon>
        <taxon>Pseudomonadati</taxon>
        <taxon>Pseudomonadota</taxon>
        <taxon>Alphaproteobacteria</taxon>
        <taxon>Hyphomicrobiales</taxon>
        <taxon>Rhizobiaceae</taxon>
        <taxon>Rhizobium/Agrobacterium group</taxon>
        <taxon>Agrobacterium</taxon>
    </lineage>
</organism>
<feature type="domain" description="RNA-binding S4" evidence="3">
    <location>
        <begin position="12"/>
        <end position="75"/>
    </location>
</feature>
<dbReference type="Gene3D" id="3.10.290.10">
    <property type="entry name" value="RNA-binding S4 domain"/>
    <property type="match status" value="1"/>
</dbReference>
<feature type="compositionally biased region" description="Basic and acidic residues" evidence="2">
    <location>
        <begin position="122"/>
        <end position="136"/>
    </location>
</feature>
<dbReference type="SMART" id="SM00363">
    <property type="entry name" value="S4"/>
    <property type="match status" value="1"/>
</dbReference>
<evidence type="ECO:0000259" key="3">
    <source>
        <dbReference type="SMART" id="SM00363"/>
    </source>
</evidence>
<dbReference type="Pfam" id="PF01479">
    <property type="entry name" value="S4"/>
    <property type="match status" value="1"/>
</dbReference>
<accession>A0A7C1PAD7</accession>
<name>A0A7C1PAD7_9HYPH</name>